<evidence type="ECO:0000256" key="3">
    <source>
        <dbReference type="ARBA" id="ARBA00022801"/>
    </source>
</evidence>
<comment type="caution">
    <text evidence="6">The sequence shown here is derived from an EMBL/GenBank/DDBJ whole genome shotgun (WGS) entry which is preliminary data.</text>
</comment>
<evidence type="ECO:0000313" key="7">
    <source>
        <dbReference type="Proteomes" id="UP000554054"/>
    </source>
</evidence>
<dbReference type="RefSeq" id="WP_185991434.1">
    <property type="nucleotide sequence ID" value="NZ_JACCAE010000001.1"/>
</dbReference>
<dbReference type="GO" id="GO:0005829">
    <property type="term" value="C:cytosol"/>
    <property type="evidence" value="ECO:0007669"/>
    <property type="project" value="TreeGrafter"/>
</dbReference>
<dbReference type="Pfam" id="PF16113">
    <property type="entry name" value="ECH_2"/>
    <property type="match status" value="1"/>
</dbReference>
<protein>
    <recommendedName>
        <fullName evidence="2">3-hydroxyisobutyryl-CoA hydrolase</fullName>
        <ecNumber evidence="2">3.1.2.4</ecNumber>
    </recommendedName>
</protein>
<dbReference type="PROSITE" id="PS00166">
    <property type="entry name" value="ENOYL_COA_HYDRATASE"/>
    <property type="match status" value="1"/>
</dbReference>
<feature type="domain" description="Enoyl-CoA hydratase/isomerase" evidence="5">
    <location>
        <begin position="23"/>
        <end position="370"/>
    </location>
</feature>
<evidence type="ECO:0000256" key="1">
    <source>
        <dbReference type="ARBA" id="ARBA00001709"/>
    </source>
</evidence>
<name>A0A852VYT5_9MICO</name>
<evidence type="ECO:0000256" key="4">
    <source>
        <dbReference type="SAM" id="MobiDB-lite"/>
    </source>
</evidence>
<evidence type="ECO:0000256" key="2">
    <source>
        <dbReference type="ARBA" id="ARBA00011915"/>
    </source>
</evidence>
<dbReference type="NCBIfam" id="NF004127">
    <property type="entry name" value="PRK05617.1"/>
    <property type="match status" value="1"/>
</dbReference>
<dbReference type="PANTHER" id="PTHR43176:SF3">
    <property type="entry name" value="3-HYDROXYISOBUTYRYL-COA HYDROLASE, MITOCHONDRIAL"/>
    <property type="match status" value="1"/>
</dbReference>
<dbReference type="SUPFAM" id="SSF52096">
    <property type="entry name" value="ClpP/crotonase"/>
    <property type="match status" value="1"/>
</dbReference>
<dbReference type="GO" id="GO:0003860">
    <property type="term" value="F:3-hydroxyisobutyryl-CoA hydrolase activity"/>
    <property type="evidence" value="ECO:0007669"/>
    <property type="project" value="UniProtKB-EC"/>
</dbReference>
<dbReference type="GO" id="GO:0016829">
    <property type="term" value="F:lyase activity"/>
    <property type="evidence" value="ECO:0007669"/>
    <property type="project" value="UniProtKB-KW"/>
</dbReference>
<dbReference type="AlphaFoldDB" id="A0A852VYT5"/>
<keyword evidence="6" id="KW-0456">Lyase</keyword>
<dbReference type="InterPro" id="IPR032259">
    <property type="entry name" value="HIBYL-CoA-H"/>
</dbReference>
<dbReference type="CDD" id="cd06558">
    <property type="entry name" value="crotonase-like"/>
    <property type="match status" value="1"/>
</dbReference>
<keyword evidence="7" id="KW-1185">Reference proteome</keyword>
<dbReference type="InterPro" id="IPR018376">
    <property type="entry name" value="Enoyl-CoA_hyd/isom_CS"/>
</dbReference>
<gene>
    <name evidence="6" type="ORF">BJY20_002043</name>
</gene>
<evidence type="ECO:0000259" key="5">
    <source>
        <dbReference type="Pfam" id="PF16113"/>
    </source>
</evidence>
<proteinExistence type="predicted"/>
<accession>A0A852VYT5</accession>
<dbReference type="EC" id="3.1.2.4" evidence="2"/>
<feature type="region of interest" description="Disordered" evidence="4">
    <location>
        <begin position="210"/>
        <end position="251"/>
    </location>
</feature>
<dbReference type="InterPro" id="IPR045004">
    <property type="entry name" value="ECH_dom"/>
</dbReference>
<comment type="catalytic activity">
    <reaction evidence="1">
        <text>3-hydroxy-2-methylpropanoyl-CoA + H2O = 3-hydroxy-2-methylpropanoate + CoA + H(+)</text>
        <dbReference type="Rhea" id="RHEA:20888"/>
        <dbReference type="ChEBI" id="CHEBI:11805"/>
        <dbReference type="ChEBI" id="CHEBI:15377"/>
        <dbReference type="ChEBI" id="CHEBI:15378"/>
        <dbReference type="ChEBI" id="CHEBI:57287"/>
        <dbReference type="ChEBI" id="CHEBI:57340"/>
        <dbReference type="EC" id="3.1.2.4"/>
    </reaction>
</comment>
<dbReference type="GO" id="GO:0006574">
    <property type="term" value="P:L-valine catabolic process"/>
    <property type="evidence" value="ECO:0007669"/>
    <property type="project" value="TreeGrafter"/>
</dbReference>
<dbReference type="InterPro" id="IPR029045">
    <property type="entry name" value="ClpP/crotonase-like_dom_sf"/>
</dbReference>
<reference evidence="6 7" key="1">
    <citation type="submission" date="2020-07" db="EMBL/GenBank/DDBJ databases">
        <title>Sequencing the genomes of 1000 actinobacteria strains.</title>
        <authorList>
            <person name="Klenk H.-P."/>
        </authorList>
    </citation>
    <scope>NUCLEOTIDE SEQUENCE [LARGE SCALE GENOMIC DNA]</scope>
    <source>
        <strain evidence="6 7">DSM 26154</strain>
    </source>
</reference>
<keyword evidence="3" id="KW-0378">Hydrolase</keyword>
<dbReference type="Proteomes" id="UP000554054">
    <property type="component" value="Unassembled WGS sequence"/>
</dbReference>
<evidence type="ECO:0000313" key="6">
    <source>
        <dbReference type="EMBL" id="NYF98651.1"/>
    </source>
</evidence>
<organism evidence="6 7">
    <name type="scientific">Janibacter cremeus</name>
    <dbReference type="NCBI Taxonomy" id="1285192"/>
    <lineage>
        <taxon>Bacteria</taxon>
        <taxon>Bacillati</taxon>
        <taxon>Actinomycetota</taxon>
        <taxon>Actinomycetes</taxon>
        <taxon>Micrococcales</taxon>
        <taxon>Intrasporangiaceae</taxon>
        <taxon>Janibacter</taxon>
    </lineage>
</organism>
<dbReference type="PANTHER" id="PTHR43176">
    <property type="entry name" value="3-HYDROXYISOBUTYRYL-COA HYDROLASE-RELATED"/>
    <property type="match status" value="1"/>
</dbReference>
<dbReference type="Gene3D" id="3.90.226.10">
    <property type="entry name" value="2-enoyl-CoA Hydratase, Chain A, domain 1"/>
    <property type="match status" value="1"/>
</dbReference>
<dbReference type="EMBL" id="JACCAE010000001">
    <property type="protein sequence ID" value="NYF98651.1"/>
    <property type="molecule type" value="Genomic_DNA"/>
</dbReference>
<sequence length="372" mass="38737">MPDFTPGSTGTEEVLFACDGVLGRVLLNRPRAINSLTRDMVVAMQAQLTAWEGEDAITAIAIEGAGEKGLCAGGDVRAVREAHLAGGPGGVDFWADEYALDAQIAEYPKPVIAVMDGVVMGGGLGISMFADARWATERSRIAMPETIIGFFPDVGATYLLSRAPGELGTHMAMTGATVTGADAVHVGLADSVVDSASIPDLLAAVAAGGPVETAPSTGGEGAVLGSHVPRGRSEGPRARASKGGVSDAATEGDLAGAREWIDECYAGDDPAAVIERLRGHANPQAQVAAKEISMRSPLSVAVTLEALRRAADATSVREVLRTDTIVSANLLHRPDFSEGVRALLVDKDKQPRWEHPDLVSVPRSAVRELFSQ</sequence>